<evidence type="ECO:0000259" key="5">
    <source>
        <dbReference type="Pfam" id="PF17120"/>
    </source>
</evidence>
<dbReference type="GO" id="GO:0034198">
    <property type="term" value="P:cellular response to amino acid starvation"/>
    <property type="evidence" value="ECO:0007669"/>
    <property type="project" value="TreeGrafter"/>
</dbReference>
<dbReference type="InterPro" id="IPR015943">
    <property type="entry name" value="WD40/YVTN_repeat-like_dom_sf"/>
</dbReference>
<proteinExistence type="predicted"/>
<dbReference type="Pfam" id="PF17120">
    <property type="entry name" value="zf-RING_16"/>
    <property type="match status" value="1"/>
</dbReference>
<dbReference type="GO" id="GO:1904263">
    <property type="term" value="P:positive regulation of TORC1 signaling"/>
    <property type="evidence" value="ECO:0007669"/>
    <property type="project" value="TreeGrafter"/>
</dbReference>
<dbReference type="InterPro" id="IPR036322">
    <property type="entry name" value="WD40_repeat_dom_sf"/>
</dbReference>
<evidence type="ECO:0000256" key="4">
    <source>
        <dbReference type="SAM" id="MobiDB-lite"/>
    </source>
</evidence>
<organism evidence="6 7">
    <name type="scientific">Brachionus plicatilis</name>
    <name type="common">Marine rotifer</name>
    <name type="synonym">Brachionus muelleri</name>
    <dbReference type="NCBI Taxonomy" id="10195"/>
    <lineage>
        <taxon>Eukaryota</taxon>
        <taxon>Metazoa</taxon>
        <taxon>Spiralia</taxon>
        <taxon>Gnathifera</taxon>
        <taxon>Rotifera</taxon>
        <taxon>Eurotatoria</taxon>
        <taxon>Monogononta</taxon>
        <taxon>Pseudotrocha</taxon>
        <taxon>Ploima</taxon>
        <taxon>Brachionidae</taxon>
        <taxon>Brachionus</taxon>
    </lineage>
</organism>
<reference evidence="6 7" key="1">
    <citation type="journal article" date="2018" name="Sci. Rep.">
        <title>Genomic signatures of local adaptation to the degree of environmental predictability in rotifers.</title>
        <authorList>
            <person name="Franch-Gras L."/>
            <person name="Hahn C."/>
            <person name="Garcia-Roger E.M."/>
            <person name="Carmona M.J."/>
            <person name="Serra M."/>
            <person name="Gomez A."/>
        </authorList>
    </citation>
    <scope>NUCLEOTIDE SEQUENCE [LARGE SCALE GENOMIC DNA]</scope>
    <source>
        <strain evidence="6">HYR1</strain>
    </source>
</reference>
<feature type="region of interest" description="Disordered" evidence="4">
    <location>
        <begin position="689"/>
        <end position="708"/>
    </location>
</feature>
<dbReference type="PROSITE" id="PS00678">
    <property type="entry name" value="WD_REPEATS_1"/>
    <property type="match status" value="1"/>
</dbReference>
<feature type="region of interest" description="Disordered" evidence="4">
    <location>
        <begin position="527"/>
        <end position="546"/>
    </location>
</feature>
<dbReference type="GO" id="GO:0005774">
    <property type="term" value="C:vacuolar membrane"/>
    <property type="evidence" value="ECO:0007669"/>
    <property type="project" value="TreeGrafter"/>
</dbReference>
<dbReference type="InterPro" id="IPR001680">
    <property type="entry name" value="WD40_rpt"/>
</dbReference>
<feature type="repeat" description="WD" evidence="3">
    <location>
        <begin position="139"/>
        <end position="172"/>
    </location>
</feature>
<evidence type="ECO:0000256" key="1">
    <source>
        <dbReference type="ARBA" id="ARBA00022574"/>
    </source>
</evidence>
<dbReference type="PANTHER" id="PTHR46170:SF1">
    <property type="entry name" value="GATOR COMPLEX PROTEIN WDR59"/>
    <property type="match status" value="1"/>
</dbReference>
<dbReference type="PROSITE" id="PS50294">
    <property type="entry name" value="WD_REPEATS_REGION"/>
    <property type="match status" value="1"/>
</dbReference>
<dbReference type="GO" id="GO:0035591">
    <property type="term" value="F:signaling adaptor activity"/>
    <property type="evidence" value="ECO:0007669"/>
    <property type="project" value="TreeGrafter"/>
</dbReference>
<dbReference type="GO" id="GO:0035859">
    <property type="term" value="C:Seh1-associated complex"/>
    <property type="evidence" value="ECO:0007669"/>
    <property type="project" value="TreeGrafter"/>
</dbReference>
<feature type="compositionally biased region" description="Polar residues" evidence="4">
    <location>
        <begin position="528"/>
        <end position="546"/>
    </location>
</feature>
<feature type="repeat" description="WD" evidence="3">
    <location>
        <begin position="226"/>
        <end position="262"/>
    </location>
</feature>
<dbReference type="SMART" id="SM00320">
    <property type="entry name" value="WD40"/>
    <property type="match status" value="3"/>
</dbReference>
<dbReference type="Pfam" id="PF00400">
    <property type="entry name" value="WD40"/>
    <property type="match status" value="2"/>
</dbReference>
<evidence type="ECO:0000256" key="3">
    <source>
        <dbReference type="PROSITE-ProRule" id="PRU00221"/>
    </source>
</evidence>
<protein>
    <submittedName>
        <fullName evidence="6">WD repeat-containing 59</fullName>
    </submittedName>
</protein>
<dbReference type="PROSITE" id="PS50082">
    <property type="entry name" value="WD_REPEATS_2"/>
    <property type="match status" value="2"/>
</dbReference>
<dbReference type="Gene3D" id="2.130.10.10">
    <property type="entry name" value="YVTN repeat-like/Quinoprotein amine dehydrogenase"/>
    <property type="match status" value="1"/>
</dbReference>
<dbReference type="Proteomes" id="UP000276133">
    <property type="component" value="Unassembled WGS sequence"/>
</dbReference>
<feature type="compositionally biased region" description="Polar residues" evidence="4">
    <location>
        <begin position="698"/>
        <end position="708"/>
    </location>
</feature>
<keyword evidence="7" id="KW-1185">Reference proteome</keyword>
<gene>
    <name evidence="6" type="ORF">BpHYR1_002976</name>
</gene>
<dbReference type="STRING" id="10195.A0A3M7RU51"/>
<evidence type="ECO:0000256" key="2">
    <source>
        <dbReference type="ARBA" id="ARBA00022737"/>
    </source>
</evidence>
<evidence type="ECO:0000313" key="7">
    <source>
        <dbReference type="Proteomes" id="UP000276133"/>
    </source>
</evidence>
<keyword evidence="2" id="KW-0677">Repeat</keyword>
<dbReference type="PANTHER" id="PTHR46170">
    <property type="entry name" value="GATOR COMPLEX PROTEIN WDR59"/>
    <property type="match status" value="1"/>
</dbReference>
<keyword evidence="1 3" id="KW-0853">WD repeat</keyword>
<feature type="non-terminal residue" evidence="6">
    <location>
        <position position="1"/>
    </location>
</feature>
<dbReference type="OrthoDB" id="311712at2759"/>
<dbReference type="SUPFAM" id="SSF50978">
    <property type="entry name" value="WD40 repeat-like"/>
    <property type="match status" value="1"/>
</dbReference>
<evidence type="ECO:0000313" key="6">
    <source>
        <dbReference type="EMBL" id="RNA27104.1"/>
    </source>
</evidence>
<comment type="caution">
    <text evidence="6">The sequence shown here is derived from an EMBL/GenBank/DDBJ whole genome shotgun (WGS) entry which is preliminary data.</text>
</comment>
<feature type="domain" description="WDR59/RTC1-like RING zinc finger" evidence="5">
    <location>
        <begin position="810"/>
        <end position="858"/>
    </location>
</feature>
<dbReference type="InterPro" id="IPR049566">
    <property type="entry name" value="WDR59_RTC1-like_RING_Znf"/>
</dbReference>
<name>A0A3M7RU51_BRAPC</name>
<dbReference type="AlphaFoldDB" id="A0A3M7RU51"/>
<dbReference type="InterPro" id="IPR019775">
    <property type="entry name" value="WD40_repeat_CS"/>
</dbReference>
<dbReference type="InterPro" id="IPR049567">
    <property type="entry name" value="WDR59-like"/>
</dbReference>
<accession>A0A3M7RU51</accession>
<dbReference type="EMBL" id="REGN01002595">
    <property type="protein sequence ID" value="RNA27104.1"/>
    <property type="molecule type" value="Genomic_DNA"/>
</dbReference>
<sequence>QIIFNNDVAAATLRLNGATPLPTATPTKKAFFWSLMKFTINTEDKCEAYAHENFHGDAFAFDSRNRFILLGGNGRTGLVHLDQLDKVVCSIDLKSPFKWHVTNYEWDLFNSNECERYLQTRNKIIEIVDVKYLESIQVLEGHARNINQAKWAPLKRNVIASTSSDSFIMLWDAGRSAKPEIKIKSIGEVDCLSWSKSKENVLASTFNNDIKIYDIRMTNKAKKYLKNAHCKKIFSLDWCSVPGEEILLSSSKDKNIKLWNLNMLNERLMEKLIEEFPCWKAKFTPLSLCFGVIPTCQSNFMNTNFMQNNINHHLHKEETVKNETFLMTCQITALNEAKINRIVSNQFDMIVDFDFHVNDDLMDVITWSRDQNIRVFNVNLQKFKSESDKNFKIKNEDELGLHSLNKQHLSALHHTTNTTNSSRKSSFSENFNGTSPNNFTFNVVSQYMNNDRDSSFNLAETAIFSNDFTRPNSQNLIKSQSSTILPHEFLKKYPKCFGAKFSGLPENFIFFTNEGISTSTKSKESEYGLSSSLKRNRGQGNNPGKTKITSSKSFLKRIITKVVIFEIANSLTIRRDLAEKYEIKSDNLEKLCNQNIQIAAQAGRYDIIKIWELFKFVTYTGNLSDEATSLEFGLPWPCSTFGRTLINNIIDNYVEMNDVQSAAMIISKLKLYDLNMGLIKLNNQPRDSVESQEKSKKCSISSSFDENNDRTSSIFENSELSDIDIHEKLWTNNKNIGLLDPNRTKNFDLLLNTYCNLLHKWGLFNKRIEMMEFLNDKPQNMDKKFECFKRCTKCSTQFTGSKCSSCNSSLKCSLCELPVNGLVLYCSACGCGGHYDHLIEWFERHDDCPSACGCRCVDYI</sequence>